<dbReference type="GO" id="GO:0008170">
    <property type="term" value="F:N-methyltransferase activity"/>
    <property type="evidence" value="ECO:0007669"/>
    <property type="project" value="InterPro"/>
</dbReference>
<proteinExistence type="inferred from homology"/>
<keyword evidence="3" id="KW-0808">Transferase</keyword>
<dbReference type="SUPFAM" id="SSF53335">
    <property type="entry name" value="S-adenosyl-L-methionine-dependent methyltransferases"/>
    <property type="match status" value="1"/>
</dbReference>
<dbReference type="Pfam" id="PF01555">
    <property type="entry name" value="N6_N4_Mtase"/>
    <property type="match status" value="1"/>
</dbReference>
<dbReference type="GO" id="GO:0032259">
    <property type="term" value="P:methylation"/>
    <property type="evidence" value="ECO:0007669"/>
    <property type="project" value="UniProtKB-KW"/>
</dbReference>
<evidence type="ECO:0000313" key="5">
    <source>
        <dbReference type="EMBL" id="QHT36306.1"/>
    </source>
</evidence>
<reference evidence="5" key="1">
    <citation type="journal article" date="2020" name="Nature">
        <title>Giant virus diversity and host interactions through global metagenomics.</title>
        <authorList>
            <person name="Schulz F."/>
            <person name="Roux S."/>
            <person name="Paez-Espino D."/>
            <person name="Jungbluth S."/>
            <person name="Walsh D.A."/>
            <person name="Denef V.J."/>
            <person name="McMahon K.D."/>
            <person name="Konstantinidis K.T."/>
            <person name="Eloe-Fadrosh E.A."/>
            <person name="Kyrpides N.C."/>
            <person name="Woyke T."/>
        </authorList>
    </citation>
    <scope>NUCLEOTIDE SEQUENCE</scope>
    <source>
        <strain evidence="5">GVMAG-M-3300009182-46</strain>
    </source>
</reference>
<keyword evidence="2" id="KW-0489">Methyltransferase</keyword>
<dbReference type="PROSITE" id="PS00092">
    <property type="entry name" value="N6_MTASE"/>
    <property type="match status" value="1"/>
</dbReference>
<dbReference type="InterPro" id="IPR001091">
    <property type="entry name" value="RM_Methyltransferase"/>
</dbReference>
<protein>
    <recommendedName>
        <fullName evidence="4">DNA methylase N-4/N-6 domain-containing protein</fullName>
    </recommendedName>
</protein>
<dbReference type="AlphaFoldDB" id="A0A6C0F3Q0"/>
<dbReference type="GO" id="GO:0003677">
    <property type="term" value="F:DNA binding"/>
    <property type="evidence" value="ECO:0007669"/>
    <property type="project" value="InterPro"/>
</dbReference>
<dbReference type="PRINTS" id="PR00508">
    <property type="entry name" value="S21N4MTFRASE"/>
</dbReference>
<evidence type="ECO:0000259" key="4">
    <source>
        <dbReference type="Pfam" id="PF01555"/>
    </source>
</evidence>
<sequence>MNKEYSPIIMQTTEEIQKIFVNVNPSKKRVSKKKSSEISKDAATISNNSQNILPLQKTPSLNIINNCDCILGMKLLQPESADIIICDPPYNIGKDFGNNSDKQSMDQYLAWCDEWIVECMRILKPKGTLYIYGFSETLAFIRTRLSCNVRWLVWHYTNKVIPSLNFWQRTHESILCCYKNAPVFNRDDVREPYTENFLKNAAGKVRKATKGRFSNGEKETTYKAHEGGALPRDVIKVAALAGGAGKKERVNHPTQKPLALCETLIKAALNKCDETLIVVPFVGSGSECVAAKNMGANFIGYEINEEYVEIANKRLIDQI</sequence>
<dbReference type="InterPro" id="IPR002941">
    <property type="entry name" value="DNA_methylase_N4/N6"/>
</dbReference>
<dbReference type="Gene3D" id="3.40.50.150">
    <property type="entry name" value="Vaccinia Virus protein VP39"/>
    <property type="match status" value="1"/>
</dbReference>
<organism evidence="5">
    <name type="scientific">viral metagenome</name>
    <dbReference type="NCBI Taxonomy" id="1070528"/>
    <lineage>
        <taxon>unclassified sequences</taxon>
        <taxon>metagenomes</taxon>
        <taxon>organismal metagenomes</taxon>
    </lineage>
</organism>
<feature type="domain" description="DNA methylase N-4/N-6" evidence="4">
    <location>
        <begin position="82"/>
        <end position="313"/>
    </location>
</feature>
<dbReference type="EMBL" id="MN739036">
    <property type="protein sequence ID" value="QHT36306.1"/>
    <property type="molecule type" value="Genomic_DNA"/>
</dbReference>
<dbReference type="InterPro" id="IPR002052">
    <property type="entry name" value="DNA_methylase_N6_adenine_CS"/>
</dbReference>
<comment type="similarity">
    <text evidence="1">Belongs to the N(4)/N(6)-methyltransferase family.</text>
</comment>
<dbReference type="InterPro" id="IPR029063">
    <property type="entry name" value="SAM-dependent_MTases_sf"/>
</dbReference>
<evidence type="ECO:0000256" key="3">
    <source>
        <dbReference type="ARBA" id="ARBA00022679"/>
    </source>
</evidence>
<accession>A0A6C0F3Q0</accession>
<evidence type="ECO:0000256" key="1">
    <source>
        <dbReference type="ARBA" id="ARBA00006594"/>
    </source>
</evidence>
<name>A0A6C0F3Q0_9ZZZZ</name>
<evidence type="ECO:0000256" key="2">
    <source>
        <dbReference type="ARBA" id="ARBA00022603"/>
    </source>
</evidence>